<dbReference type="Gene3D" id="2.60.40.1120">
    <property type="entry name" value="Carboxypeptidase-like, regulatory domain"/>
    <property type="match status" value="1"/>
</dbReference>
<dbReference type="Proteomes" id="UP000269669">
    <property type="component" value="Unassembled WGS sequence"/>
</dbReference>
<dbReference type="SUPFAM" id="SSF56935">
    <property type="entry name" value="Porins"/>
    <property type="match status" value="1"/>
</dbReference>
<dbReference type="SUPFAM" id="SSF49452">
    <property type="entry name" value="Starch-binding domain-like"/>
    <property type="match status" value="1"/>
</dbReference>
<keyword evidence="2" id="KW-0645">Protease</keyword>
<dbReference type="GO" id="GO:0004180">
    <property type="term" value="F:carboxypeptidase activity"/>
    <property type="evidence" value="ECO:0007669"/>
    <property type="project" value="UniProtKB-KW"/>
</dbReference>
<sequence>MQRSQVKIAILALVLTVTATSRAAGPVAAVSGVVRDAQGVAQMGALVQVLANDAMVGTAFTDLHGRYLIANLLPGKYEVRASAALFVPTMRDNLQLRPGAKAVVNLTLNAIFDAASWLPAERRKADEPNDDWTWTLRSAANRPILRLVEDNQMIVVSSSAESPTPPDRVRASMTSGDGGFGTGGIHNVFAIDRSLADGAGMTLRADMGSASGSSLRAPSTDVQVGYQKRLGFAGAARTVVSYQAHPEIIGSGAVSGIQAMQLASAQKTQLGDSVDLEVGSAVYVVRTANSAFAARPFLRVTAHPTSAVTVGYRMATSRDLQSFAGLDAVQMELPVAVLSGGRMQTERGLHQEITVGRKLGKGLVQAALYRDNLNRIAVSGGGVLSPTDFASANGPGSTSGVLADTSTDTFRLMGAGYKTQGISLLLTEPITPAMWVAVEYNTGAALTAGEGATMTLPSVATDLKPMASQSLTVAVKGRVIHTGTRVRAAYRWQPERFVTEVNPYEAFGDQAYLSFYLRQPVHCGSLLPPGLEATVDVTNLLEQGYRPFLSADGQTLFLAQSPRTIQAGLAFNF</sequence>
<proteinExistence type="predicted"/>
<feature type="signal peptide" evidence="1">
    <location>
        <begin position="1"/>
        <end position="23"/>
    </location>
</feature>
<evidence type="ECO:0000256" key="1">
    <source>
        <dbReference type="SAM" id="SignalP"/>
    </source>
</evidence>
<name>A0A3R9Q7Y5_9BACT</name>
<dbReference type="InterPro" id="IPR013784">
    <property type="entry name" value="Carb-bd-like_fold"/>
</dbReference>
<evidence type="ECO:0000313" key="3">
    <source>
        <dbReference type="Proteomes" id="UP000269669"/>
    </source>
</evidence>
<dbReference type="Pfam" id="PF13620">
    <property type="entry name" value="CarboxypepD_reg"/>
    <property type="match status" value="1"/>
</dbReference>
<comment type="caution">
    <text evidence="2">The sequence shown here is derived from an EMBL/GenBank/DDBJ whole genome shotgun (WGS) entry which is preliminary data.</text>
</comment>
<organism evidence="2 3">
    <name type="scientific">Edaphobacter aggregans</name>
    <dbReference type="NCBI Taxonomy" id="570835"/>
    <lineage>
        <taxon>Bacteria</taxon>
        <taxon>Pseudomonadati</taxon>
        <taxon>Acidobacteriota</taxon>
        <taxon>Terriglobia</taxon>
        <taxon>Terriglobales</taxon>
        <taxon>Acidobacteriaceae</taxon>
        <taxon>Edaphobacter</taxon>
    </lineage>
</organism>
<feature type="chain" id="PRO_5018644892" evidence="1">
    <location>
        <begin position="24"/>
        <end position="573"/>
    </location>
</feature>
<gene>
    <name evidence="2" type="ORF">EDE15_0302</name>
</gene>
<dbReference type="PROSITE" id="PS01156">
    <property type="entry name" value="TONB_DEPENDENT_REC_2"/>
    <property type="match status" value="1"/>
</dbReference>
<keyword evidence="3" id="KW-1185">Reference proteome</keyword>
<dbReference type="InterPro" id="IPR010917">
    <property type="entry name" value="TonB_rcpt_CS"/>
</dbReference>
<keyword evidence="2" id="KW-0121">Carboxypeptidase</keyword>
<keyword evidence="1" id="KW-0732">Signal</keyword>
<dbReference type="EMBL" id="RSDW01000001">
    <property type="protein sequence ID" value="RSL14834.1"/>
    <property type="molecule type" value="Genomic_DNA"/>
</dbReference>
<reference evidence="2 3" key="1">
    <citation type="submission" date="2018-12" db="EMBL/GenBank/DDBJ databases">
        <title>Sequencing of bacterial isolates from soil warming experiment in Harvard Forest, Massachusetts, USA.</title>
        <authorList>
            <person name="Deangelis K."/>
        </authorList>
    </citation>
    <scope>NUCLEOTIDE SEQUENCE [LARGE SCALE GENOMIC DNA]</scope>
    <source>
        <strain evidence="2 3">EB153</strain>
    </source>
</reference>
<dbReference type="AlphaFoldDB" id="A0A3R9Q7Y5"/>
<keyword evidence="2" id="KW-0378">Hydrolase</keyword>
<accession>A0A3R9Q7Y5</accession>
<evidence type="ECO:0000313" key="2">
    <source>
        <dbReference type="EMBL" id="RSL14834.1"/>
    </source>
</evidence>
<protein>
    <submittedName>
        <fullName evidence="2">Carboxypeptidase family protein</fullName>
    </submittedName>
</protein>
<dbReference type="GO" id="GO:0030246">
    <property type="term" value="F:carbohydrate binding"/>
    <property type="evidence" value="ECO:0007669"/>
    <property type="project" value="InterPro"/>
</dbReference>